<evidence type="ECO:0000313" key="10">
    <source>
        <dbReference type="Proteomes" id="UP000672038"/>
    </source>
</evidence>
<comment type="pathway">
    <text evidence="1">Protein modification; protein lipoylation via exogenous pathway; protein N(6)-(lipoyl)lysine from lipoate: step 2/2.</text>
</comment>
<evidence type="ECO:0000256" key="5">
    <source>
        <dbReference type="ARBA" id="ARBA00022741"/>
    </source>
</evidence>
<feature type="domain" description="BPL/LPL catalytic" evidence="8">
    <location>
        <begin position="28"/>
        <end position="206"/>
    </location>
</feature>
<dbReference type="InterPro" id="IPR004143">
    <property type="entry name" value="BPL_LPL_catalytic"/>
</dbReference>
<dbReference type="InterPro" id="IPR045864">
    <property type="entry name" value="aa-tRNA-synth_II/BPL/LPL"/>
</dbReference>
<keyword evidence="5" id="KW-0547">Nucleotide-binding</keyword>
<dbReference type="GO" id="GO:0005737">
    <property type="term" value="C:cytoplasm"/>
    <property type="evidence" value="ECO:0007669"/>
    <property type="project" value="TreeGrafter"/>
</dbReference>
<dbReference type="PROSITE" id="PS51733">
    <property type="entry name" value="BPL_LPL_CATALYTIC"/>
    <property type="match status" value="1"/>
</dbReference>
<dbReference type="RefSeq" id="WP_210954716.1">
    <property type="nucleotide sequence ID" value="NZ_CP054393.1"/>
</dbReference>
<dbReference type="CDD" id="cd16443">
    <property type="entry name" value="LplA"/>
    <property type="match status" value="1"/>
</dbReference>
<dbReference type="AlphaFoldDB" id="A0A975FIL7"/>
<dbReference type="SUPFAM" id="SSF82649">
    <property type="entry name" value="SufE/NifU"/>
    <property type="match status" value="1"/>
</dbReference>
<name>A0A975FIL7_LOWBP</name>
<sequence length="330" mass="38435">MILVKYDKRNDLKPYFYFALEEYILNNLLKKDEIFFFQWVIEGIVIGKNQIIENEINLDFVRKNKIDVFRRPTGGGCVYNDSGTLIFSIIVKKQDKNFNFKKYLSKIVEAFEKIGINLCLSARNDILLGDKKVSGNAFLQNKNGIIIHGTILYNCNVDTMVRCITPDQEKLISKGIQSVSSRIVNLQQHLKGMTKAELSAYLNNYLTNKQYILNNQETNEIEELSKKYSSSEWILGEHPQYNKKLKKHFDWGCLEILLSLSKGKIEKMFLKGDFFHKKDNSLEFLAQFENIPYTQRSLREISKKIDISDYILNSNNKDFFDLLETGILDL</sequence>
<dbReference type="Gene3D" id="3.30.390.50">
    <property type="entry name" value="CO dehydrogenase flavoprotein, C-terminal domain"/>
    <property type="match status" value="1"/>
</dbReference>
<evidence type="ECO:0000256" key="1">
    <source>
        <dbReference type="ARBA" id="ARBA00005085"/>
    </source>
</evidence>
<dbReference type="Gene3D" id="3.30.930.10">
    <property type="entry name" value="Bira Bifunctional Protein, Domain 2"/>
    <property type="match status" value="1"/>
</dbReference>
<reference evidence="9" key="1">
    <citation type="submission" date="2020-06" db="EMBL/GenBank/DDBJ databases">
        <title>Complete genome sequence of Candidatus Phytoplasma luffae NCHU2019.</title>
        <authorList>
            <person name="Cho S.-T."/>
            <person name="Tan C.-M."/>
            <person name="Li J.-R."/>
            <person name="Chien Y.-Y."/>
            <person name="Chiu Y.-C."/>
            <person name="Yang J.-Y."/>
            <person name="Kuo C.-H."/>
        </authorList>
    </citation>
    <scope>NUCLEOTIDE SEQUENCE</scope>
    <source>
        <strain evidence="9">NCHU2019</strain>
    </source>
</reference>
<accession>A0A975FIL7</accession>
<dbReference type="PANTHER" id="PTHR12561:SF3">
    <property type="entry name" value="LIPOYLTRANSFERASE 1, MITOCHONDRIAL"/>
    <property type="match status" value="1"/>
</dbReference>
<dbReference type="InterPro" id="IPR004562">
    <property type="entry name" value="LipoylTrfase_LipoateP_Ligase"/>
</dbReference>
<comment type="pathway">
    <text evidence="2">Protein modification; protein lipoylation via exogenous pathway; protein N(6)-(lipoyl)lysine from lipoate: step 1/2.</text>
</comment>
<dbReference type="EMBL" id="CP054393">
    <property type="protein sequence ID" value="QTX02593.1"/>
    <property type="molecule type" value="Genomic_DNA"/>
</dbReference>
<dbReference type="Proteomes" id="UP000672038">
    <property type="component" value="Chromosome"/>
</dbReference>
<dbReference type="GO" id="GO:0016979">
    <property type="term" value="F:lipoate-protein ligase activity"/>
    <property type="evidence" value="ECO:0007669"/>
    <property type="project" value="UniProtKB-EC"/>
</dbReference>
<gene>
    <name evidence="9" type="primary">lplA</name>
    <name evidence="9" type="ORF">LFWB_0230</name>
</gene>
<dbReference type="KEGG" id="pluf:LFWB_0230"/>
<keyword evidence="10" id="KW-1185">Reference proteome</keyword>
<dbReference type="Pfam" id="PF10437">
    <property type="entry name" value="Lip_prot_lig_C"/>
    <property type="match status" value="1"/>
</dbReference>
<dbReference type="PANTHER" id="PTHR12561">
    <property type="entry name" value="LIPOATE-PROTEIN LIGASE"/>
    <property type="match status" value="1"/>
</dbReference>
<dbReference type="GO" id="GO:0017118">
    <property type="term" value="F:lipoyltransferase activity"/>
    <property type="evidence" value="ECO:0007669"/>
    <property type="project" value="TreeGrafter"/>
</dbReference>
<dbReference type="InterPro" id="IPR019491">
    <property type="entry name" value="Lipoate_protein_ligase_C"/>
</dbReference>
<evidence type="ECO:0000256" key="3">
    <source>
        <dbReference type="ARBA" id="ARBA00012367"/>
    </source>
</evidence>
<keyword evidence="4 9" id="KW-0436">Ligase</keyword>
<evidence type="ECO:0000256" key="7">
    <source>
        <dbReference type="ARBA" id="ARBA00048037"/>
    </source>
</evidence>
<dbReference type="NCBIfam" id="TIGR00545">
    <property type="entry name" value="lipoyltrans"/>
    <property type="match status" value="1"/>
</dbReference>
<evidence type="ECO:0000313" key="9">
    <source>
        <dbReference type="EMBL" id="QTX02593.1"/>
    </source>
</evidence>
<dbReference type="SUPFAM" id="SSF55681">
    <property type="entry name" value="Class II aaRS and biotin synthetases"/>
    <property type="match status" value="1"/>
</dbReference>
<protein>
    <recommendedName>
        <fullName evidence="3">lipoate--protein ligase</fullName>
        <ecNumber evidence="3">6.3.1.20</ecNumber>
    </recommendedName>
</protein>
<evidence type="ECO:0000259" key="8">
    <source>
        <dbReference type="PROSITE" id="PS51733"/>
    </source>
</evidence>
<dbReference type="Pfam" id="PF21948">
    <property type="entry name" value="LplA-B_cat"/>
    <property type="match status" value="1"/>
</dbReference>
<evidence type="ECO:0000256" key="6">
    <source>
        <dbReference type="ARBA" id="ARBA00022840"/>
    </source>
</evidence>
<dbReference type="EC" id="6.3.1.20" evidence="3"/>
<proteinExistence type="predicted"/>
<evidence type="ECO:0000256" key="2">
    <source>
        <dbReference type="ARBA" id="ARBA00005124"/>
    </source>
</evidence>
<comment type="catalytic activity">
    <reaction evidence="7">
        <text>L-lysyl-[lipoyl-carrier protein] + (R)-lipoate + ATP = N(6)-[(R)-lipoyl]-L-lysyl-[lipoyl-carrier protein] + AMP + diphosphate + H(+)</text>
        <dbReference type="Rhea" id="RHEA:49288"/>
        <dbReference type="Rhea" id="RHEA-COMP:10500"/>
        <dbReference type="Rhea" id="RHEA-COMP:10502"/>
        <dbReference type="ChEBI" id="CHEBI:15378"/>
        <dbReference type="ChEBI" id="CHEBI:29969"/>
        <dbReference type="ChEBI" id="CHEBI:30616"/>
        <dbReference type="ChEBI" id="CHEBI:33019"/>
        <dbReference type="ChEBI" id="CHEBI:83088"/>
        <dbReference type="ChEBI" id="CHEBI:83099"/>
        <dbReference type="ChEBI" id="CHEBI:456215"/>
        <dbReference type="EC" id="6.3.1.20"/>
    </reaction>
</comment>
<dbReference type="GO" id="GO:0009249">
    <property type="term" value="P:protein lipoylation"/>
    <property type="evidence" value="ECO:0007669"/>
    <property type="project" value="InterPro"/>
</dbReference>
<evidence type="ECO:0000256" key="4">
    <source>
        <dbReference type="ARBA" id="ARBA00022598"/>
    </source>
</evidence>
<organism evidence="9 10">
    <name type="scientific">Loofah witches'-broom phytoplasma</name>
    <dbReference type="NCBI Taxonomy" id="35773"/>
    <lineage>
        <taxon>Bacteria</taxon>
        <taxon>Bacillati</taxon>
        <taxon>Mycoplasmatota</taxon>
        <taxon>Mollicutes</taxon>
        <taxon>Acholeplasmatales</taxon>
        <taxon>Acholeplasmataceae</taxon>
        <taxon>Candidatus Phytoplasma</taxon>
        <taxon>16SrVIII (Loofah witches'-broom group)</taxon>
    </lineage>
</organism>
<keyword evidence="6" id="KW-0067">ATP-binding</keyword>
<dbReference type="GO" id="GO:0005524">
    <property type="term" value="F:ATP binding"/>
    <property type="evidence" value="ECO:0007669"/>
    <property type="project" value="UniProtKB-KW"/>
</dbReference>